<proteinExistence type="inferred from homology"/>
<dbReference type="NCBIfam" id="TIGR00152">
    <property type="entry name" value="dephospho-CoA kinase"/>
    <property type="match status" value="1"/>
</dbReference>
<dbReference type="CDD" id="cd02022">
    <property type="entry name" value="DPCK"/>
    <property type="match status" value="1"/>
</dbReference>
<protein>
    <recommendedName>
        <fullName evidence="4">Dephospho-CoA kinase domain-containing protein</fullName>
    </recommendedName>
</protein>
<evidence type="ECO:0000313" key="6">
    <source>
        <dbReference type="Ensembl" id="ENSEBUP00000009706.1"/>
    </source>
</evidence>
<dbReference type="PANTHER" id="PTHR10695">
    <property type="entry name" value="DEPHOSPHO-COA KINASE-RELATED"/>
    <property type="match status" value="1"/>
</dbReference>
<dbReference type="Pfam" id="PF01121">
    <property type="entry name" value="CoaE"/>
    <property type="match status" value="1"/>
</dbReference>
<sequence length="225" mass="25648">MFLVGLTGGIASGKTAVATMFRNLGCVIVDADNIARQVVHRGQPALRKIVQCFGHEVLAEDGELDRSKLGQIVFSNPKKRRELEAITHPAVRREMAKLILGFLLRGYRYVILDVPLLFENEKLKSIVKHSIVVYCDPETQLQRLMRRDCFSAKEAECRLAAQIPLEEKRMFADHVIENSGSRDATLRQVRQLHARLEASWEHVPLRIVLLILGSFSLWLISWTFF</sequence>
<keyword evidence="3" id="KW-0067">ATP-binding</keyword>
<dbReference type="GO" id="GO:0005737">
    <property type="term" value="C:cytoplasm"/>
    <property type="evidence" value="ECO:0007669"/>
    <property type="project" value="UniProtKB-ARBA"/>
</dbReference>
<reference evidence="6" key="2">
    <citation type="submission" date="2025-09" db="UniProtKB">
        <authorList>
            <consortium name="Ensembl"/>
        </authorList>
    </citation>
    <scope>IDENTIFICATION</scope>
</reference>
<evidence type="ECO:0000313" key="7">
    <source>
        <dbReference type="Proteomes" id="UP000694388"/>
    </source>
</evidence>
<keyword evidence="5" id="KW-0472">Membrane</keyword>
<accession>A0A8C4Q444</accession>
<dbReference type="HAMAP" id="MF_00376">
    <property type="entry name" value="Dephospho_CoA_kinase"/>
    <property type="match status" value="1"/>
</dbReference>
<reference evidence="6" key="1">
    <citation type="submission" date="2025-08" db="UniProtKB">
        <authorList>
            <consortium name="Ensembl"/>
        </authorList>
    </citation>
    <scope>IDENTIFICATION</scope>
</reference>
<dbReference type="OMA" id="CQMDIEQ"/>
<dbReference type="GeneTree" id="ENSGT00550000075038"/>
<evidence type="ECO:0000256" key="5">
    <source>
        <dbReference type="SAM" id="Phobius"/>
    </source>
</evidence>
<dbReference type="InterPro" id="IPR027417">
    <property type="entry name" value="P-loop_NTPase"/>
</dbReference>
<dbReference type="FunFam" id="3.40.50.300:FF:000485">
    <property type="entry name" value="Dephospho-CoA kinase CAB5"/>
    <property type="match status" value="1"/>
</dbReference>
<dbReference type="AlphaFoldDB" id="A0A8C4Q444"/>
<dbReference type="GO" id="GO:0005524">
    <property type="term" value="F:ATP binding"/>
    <property type="evidence" value="ECO:0007669"/>
    <property type="project" value="UniProtKB-KW"/>
</dbReference>
<dbReference type="GO" id="GO:0015937">
    <property type="term" value="P:coenzyme A biosynthetic process"/>
    <property type="evidence" value="ECO:0007669"/>
    <property type="project" value="InterPro"/>
</dbReference>
<keyword evidence="7" id="KW-1185">Reference proteome</keyword>
<keyword evidence="5" id="KW-1133">Transmembrane helix</keyword>
<comment type="similarity">
    <text evidence="1">Belongs to the CoaE family.</text>
</comment>
<keyword evidence="5" id="KW-0812">Transmembrane</keyword>
<dbReference type="Ensembl" id="ENSEBUT00000010235.1">
    <property type="protein sequence ID" value="ENSEBUP00000009706.1"/>
    <property type="gene ID" value="ENSEBUG00000006237.1"/>
</dbReference>
<dbReference type="Gene3D" id="3.40.50.300">
    <property type="entry name" value="P-loop containing nucleotide triphosphate hydrolases"/>
    <property type="match status" value="1"/>
</dbReference>
<feature type="transmembrane region" description="Helical" evidence="5">
    <location>
        <begin position="203"/>
        <end position="224"/>
    </location>
</feature>
<dbReference type="Proteomes" id="UP000694388">
    <property type="component" value="Unplaced"/>
</dbReference>
<evidence type="ECO:0000256" key="1">
    <source>
        <dbReference type="ARBA" id="ARBA00009018"/>
    </source>
</evidence>
<dbReference type="PROSITE" id="PS51219">
    <property type="entry name" value="DPCK"/>
    <property type="match status" value="1"/>
</dbReference>
<organism evidence="6 7">
    <name type="scientific">Eptatretus burgeri</name>
    <name type="common">Inshore hagfish</name>
    <dbReference type="NCBI Taxonomy" id="7764"/>
    <lineage>
        <taxon>Eukaryota</taxon>
        <taxon>Metazoa</taxon>
        <taxon>Chordata</taxon>
        <taxon>Craniata</taxon>
        <taxon>Vertebrata</taxon>
        <taxon>Cyclostomata</taxon>
        <taxon>Myxini</taxon>
        <taxon>Myxiniformes</taxon>
        <taxon>Myxinidae</taxon>
        <taxon>Eptatretinae</taxon>
        <taxon>Eptatretus</taxon>
    </lineage>
</organism>
<dbReference type="SUPFAM" id="SSF52540">
    <property type="entry name" value="P-loop containing nucleoside triphosphate hydrolases"/>
    <property type="match status" value="1"/>
</dbReference>
<dbReference type="InterPro" id="IPR001977">
    <property type="entry name" value="Depp_CoAkinase"/>
</dbReference>
<dbReference type="GO" id="GO:0004140">
    <property type="term" value="F:dephospho-CoA kinase activity"/>
    <property type="evidence" value="ECO:0007669"/>
    <property type="project" value="InterPro"/>
</dbReference>
<dbReference type="PANTHER" id="PTHR10695:SF46">
    <property type="entry name" value="BIFUNCTIONAL COENZYME A SYNTHASE-RELATED"/>
    <property type="match status" value="1"/>
</dbReference>
<name>A0A8C4Q444_EPTBU</name>
<evidence type="ECO:0000256" key="4">
    <source>
        <dbReference type="ARBA" id="ARBA00044157"/>
    </source>
</evidence>
<evidence type="ECO:0000256" key="3">
    <source>
        <dbReference type="ARBA" id="ARBA00022840"/>
    </source>
</evidence>
<evidence type="ECO:0000256" key="2">
    <source>
        <dbReference type="ARBA" id="ARBA00022741"/>
    </source>
</evidence>
<keyword evidence="2" id="KW-0547">Nucleotide-binding</keyword>